<sequence length="214" mass="22613">MAQAQIRRWRPGELVFAGGTAAQGIFWLARGALRLATDDGGEARLVAVVTAPALAGDPAPLFGRPAALLAATSITACHTAFWPYHRFTTMLAHRPGLALLLAQQGMQSYHQTLGRVTGLLWPCARLRILHVLVTLAQAFPAPGGGGSRLPAALTQRAIGLAANTSRVSVNRVLADLRRQGIVGRTRPLHVRDTARLEALLQAEVLAAGEEAAGC</sequence>
<evidence type="ECO:0000259" key="5">
    <source>
        <dbReference type="PROSITE" id="PS51063"/>
    </source>
</evidence>
<dbReference type="Pfam" id="PF00027">
    <property type="entry name" value="cNMP_binding"/>
    <property type="match status" value="1"/>
</dbReference>
<dbReference type="HOGENOM" id="CLU_1093878_0_0_9"/>
<dbReference type="InterPro" id="IPR036390">
    <property type="entry name" value="WH_DNA-bd_sf"/>
</dbReference>
<dbReference type="PROSITE" id="PS50042">
    <property type="entry name" value="CNMP_BINDING_3"/>
    <property type="match status" value="1"/>
</dbReference>
<dbReference type="STRING" id="867903.ThesuDRAFT_00515"/>
<dbReference type="Proteomes" id="UP000005710">
    <property type="component" value="Unassembled WGS sequence"/>
</dbReference>
<dbReference type="EMBL" id="AENY02000002">
    <property type="protein sequence ID" value="EKP94809.1"/>
    <property type="molecule type" value="Genomic_DNA"/>
</dbReference>
<evidence type="ECO:0000313" key="6">
    <source>
        <dbReference type="EMBL" id="EKP94809.1"/>
    </source>
</evidence>
<dbReference type="SUPFAM" id="SSF51206">
    <property type="entry name" value="cAMP-binding domain-like"/>
    <property type="match status" value="1"/>
</dbReference>
<protein>
    <submittedName>
        <fullName evidence="6">cAMP-binding protein</fullName>
    </submittedName>
</protein>
<dbReference type="InterPro" id="IPR014710">
    <property type="entry name" value="RmlC-like_jellyroll"/>
</dbReference>
<dbReference type="GO" id="GO:0003677">
    <property type="term" value="F:DNA binding"/>
    <property type="evidence" value="ECO:0007669"/>
    <property type="project" value="UniProtKB-KW"/>
</dbReference>
<organism evidence="6 7">
    <name type="scientific">Thermaerobacter subterraneus DSM 13965</name>
    <dbReference type="NCBI Taxonomy" id="867903"/>
    <lineage>
        <taxon>Bacteria</taxon>
        <taxon>Bacillati</taxon>
        <taxon>Bacillota</taxon>
        <taxon>Clostridia</taxon>
        <taxon>Eubacteriales</taxon>
        <taxon>Clostridiales Family XVII. Incertae Sedis</taxon>
        <taxon>Thermaerobacter</taxon>
    </lineage>
</organism>
<evidence type="ECO:0000256" key="2">
    <source>
        <dbReference type="ARBA" id="ARBA00023125"/>
    </source>
</evidence>
<feature type="domain" description="HTH crp-type" evidence="5">
    <location>
        <begin position="122"/>
        <end position="194"/>
    </location>
</feature>
<proteinExistence type="predicted"/>
<accession>K6Q1G6</accession>
<dbReference type="InterPro" id="IPR018490">
    <property type="entry name" value="cNMP-bd_dom_sf"/>
</dbReference>
<dbReference type="InterPro" id="IPR000595">
    <property type="entry name" value="cNMP-bd_dom"/>
</dbReference>
<dbReference type="CDD" id="cd00038">
    <property type="entry name" value="CAP_ED"/>
    <property type="match status" value="1"/>
</dbReference>
<dbReference type="SMART" id="SM00419">
    <property type="entry name" value="HTH_CRP"/>
    <property type="match status" value="1"/>
</dbReference>
<dbReference type="Gene3D" id="2.60.120.10">
    <property type="entry name" value="Jelly Rolls"/>
    <property type="match status" value="1"/>
</dbReference>
<evidence type="ECO:0000259" key="4">
    <source>
        <dbReference type="PROSITE" id="PS50042"/>
    </source>
</evidence>
<keyword evidence="3" id="KW-0804">Transcription</keyword>
<keyword evidence="7" id="KW-1185">Reference proteome</keyword>
<evidence type="ECO:0000256" key="3">
    <source>
        <dbReference type="ARBA" id="ARBA00023163"/>
    </source>
</evidence>
<dbReference type="GO" id="GO:0006355">
    <property type="term" value="P:regulation of DNA-templated transcription"/>
    <property type="evidence" value="ECO:0007669"/>
    <property type="project" value="InterPro"/>
</dbReference>
<dbReference type="RefSeq" id="WP_006902794.1">
    <property type="nucleotide sequence ID" value="NZ_JH976535.1"/>
</dbReference>
<comment type="caution">
    <text evidence="6">The sequence shown here is derived from an EMBL/GenBank/DDBJ whole genome shotgun (WGS) entry which is preliminary data.</text>
</comment>
<evidence type="ECO:0000313" key="7">
    <source>
        <dbReference type="Proteomes" id="UP000005710"/>
    </source>
</evidence>
<dbReference type="InterPro" id="IPR012318">
    <property type="entry name" value="HTH_CRP"/>
</dbReference>
<dbReference type="Pfam" id="PF13545">
    <property type="entry name" value="HTH_Crp_2"/>
    <property type="match status" value="1"/>
</dbReference>
<dbReference type="AlphaFoldDB" id="K6Q1G6"/>
<name>K6Q1G6_9FIRM</name>
<keyword evidence="2" id="KW-0238">DNA-binding</keyword>
<gene>
    <name evidence="6" type="ORF">ThesuDRAFT_00515</name>
</gene>
<keyword evidence="1" id="KW-0805">Transcription regulation</keyword>
<feature type="domain" description="Cyclic nucleotide-binding" evidence="4">
    <location>
        <begin position="1"/>
        <end position="67"/>
    </location>
</feature>
<dbReference type="SUPFAM" id="SSF46785">
    <property type="entry name" value="Winged helix' DNA-binding domain"/>
    <property type="match status" value="1"/>
</dbReference>
<reference evidence="6" key="1">
    <citation type="submission" date="2010-10" db="EMBL/GenBank/DDBJ databases">
        <authorList>
            <consortium name="US DOE Joint Genome Institute (JGI-PGF)"/>
            <person name="Lucas S."/>
            <person name="Copeland A."/>
            <person name="Lapidus A."/>
            <person name="Bruce D."/>
            <person name="Goodwin L."/>
            <person name="Pitluck S."/>
            <person name="Kyrpides N."/>
            <person name="Mavromatis K."/>
            <person name="Detter J.C."/>
            <person name="Han C."/>
            <person name="Land M."/>
            <person name="Hauser L."/>
            <person name="Markowitz V."/>
            <person name="Cheng J.-F."/>
            <person name="Hugenholtz P."/>
            <person name="Woyke T."/>
            <person name="Wu D."/>
            <person name="Pukall R."/>
            <person name="Wahrenburg C."/>
            <person name="Brambilla E."/>
            <person name="Klenk H.-P."/>
            <person name="Eisen J.A."/>
        </authorList>
    </citation>
    <scope>NUCLEOTIDE SEQUENCE [LARGE SCALE GENOMIC DNA]</scope>
    <source>
        <strain evidence="6">DSM 13965</strain>
    </source>
</reference>
<dbReference type="eggNOG" id="COG0664">
    <property type="taxonomic scope" value="Bacteria"/>
</dbReference>
<reference evidence="6" key="2">
    <citation type="submission" date="2012-10" db="EMBL/GenBank/DDBJ databases">
        <title>Improved high-quality draft of Thermaerobacter subterraneus C21, DSM 13965.</title>
        <authorList>
            <consortium name="DOE Joint Genome Institute"/>
            <person name="Eisen J."/>
            <person name="Huntemann M."/>
            <person name="Wei C.-L."/>
            <person name="Han J."/>
            <person name="Detter J.C."/>
            <person name="Han C."/>
            <person name="Tapia R."/>
            <person name="Chen A."/>
            <person name="Kyrpides N."/>
            <person name="Mavromatis K."/>
            <person name="Markowitz V."/>
            <person name="Szeto E."/>
            <person name="Ivanova N."/>
            <person name="Mikhailova N."/>
            <person name="Ovchinnikova G."/>
            <person name="Pagani I."/>
            <person name="Pati A."/>
            <person name="Goodwin L."/>
            <person name="Nordberg H.P."/>
            <person name="Cantor M.N."/>
            <person name="Hua S.X."/>
            <person name="Woyke T."/>
            <person name="Eisen J."/>
            <person name="Klenk H.-P."/>
        </authorList>
    </citation>
    <scope>NUCLEOTIDE SEQUENCE [LARGE SCALE GENOMIC DNA]</scope>
    <source>
        <strain evidence="6">DSM 13965</strain>
    </source>
</reference>
<dbReference type="PROSITE" id="PS51063">
    <property type="entry name" value="HTH_CRP_2"/>
    <property type="match status" value="1"/>
</dbReference>
<evidence type="ECO:0000256" key="1">
    <source>
        <dbReference type="ARBA" id="ARBA00023015"/>
    </source>
</evidence>